<accession>A0ABT2FLB4</accession>
<dbReference type="RefSeq" id="WP_238896513.1">
    <property type="nucleotide sequence ID" value="NZ_JAKOGG010000006.1"/>
</dbReference>
<protein>
    <submittedName>
        <fullName evidence="2">HesA/MoeB/ThiF family protein</fullName>
    </submittedName>
</protein>
<sequence length="260" mass="27949">MTKPITALTSRQFMRYSRQIMLPHCGEAGQLTLLNAHAVIVGVGGLGQHVAQLLAAAGVGRLTLIDHDTVALDNLPRQTLYRDSHVGQAKVLVAARKLRQRYSDCNVDTVIEPFGAPTQQQLPRADVVLDCSDNFACRHALSEASYQQQLPLVSAAIAAEQAWLAMFTANDIAQFGCLHCVFPADTQTSQSCASNGVMGSAVATVASLQADVALRYLLGATSQLAGQMLHIDFGALQFTKLQRSRDPLCENCASPLRKCS</sequence>
<evidence type="ECO:0000313" key="2">
    <source>
        <dbReference type="EMBL" id="MCS4557063.1"/>
    </source>
</evidence>
<evidence type="ECO:0000259" key="1">
    <source>
        <dbReference type="Pfam" id="PF00899"/>
    </source>
</evidence>
<proteinExistence type="predicted"/>
<dbReference type="InterPro" id="IPR045886">
    <property type="entry name" value="ThiF/MoeB/HesA"/>
</dbReference>
<dbReference type="EMBL" id="JAKOGG010000006">
    <property type="protein sequence ID" value="MCS4557063.1"/>
    <property type="molecule type" value="Genomic_DNA"/>
</dbReference>
<reference evidence="3" key="2">
    <citation type="submission" date="2023-07" db="EMBL/GenBank/DDBJ databases">
        <title>Shewanella mangrovi sp. nov., an acetaldehyde- degrading bacterium isolated from mangrove sediment.</title>
        <authorList>
            <person name="Liu Y."/>
        </authorList>
    </citation>
    <scope>NUCLEOTIDE SEQUENCE [LARGE SCALE GENOMIC DNA]</scope>
    <source>
        <strain evidence="3">C32</strain>
    </source>
</reference>
<name>A0ABT2FLB4_9GAMM</name>
<dbReference type="Pfam" id="PF00899">
    <property type="entry name" value="ThiF"/>
    <property type="match status" value="1"/>
</dbReference>
<dbReference type="Proteomes" id="UP001201549">
    <property type="component" value="Unassembled WGS sequence"/>
</dbReference>
<gene>
    <name evidence="2" type="ORF">L9G74_11470</name>
</gene>
<dbReference type="CDD" id="cd00757">
    <property type="entry name" value="ThiF_MoeB_HesA_family"/>
    <property type="match status" value="1"/>
</dbReference>
<dbReference type="Gene3D" id="3.40.50.720">
    <property type="entry name" value="NAD(P)-binding Rossmann-like Domain"/>
    <property type="match status" value="1"/>
</dbReference>
<reference evidence="2 3" key="1">
    <citation type="submission" date="2022-02" db="EMBL/GenBank/DDBJ databases">
        <authorList>
            <person name="Zhuang L."/>
        </authorList>
    </citation>
    <scope>NUCLEOTIDE SEQUENCE [LARGE SCALE GENOMIC DNA]</scope>
    <source>
        <strain evidence="2 3">C32</strain>
    </source>
</reference>
<evidence type="ECO:0000313" key="3">
    <source>
        <dbReference type="Proteomes" id="UP001201549"/>
    </source>
</evidence>
<dbReference type="SUPFAM" id="SSF69572">
    <property type="entry name" value="Activating enzymes of the ubiquitin-like proteins"/>
    <property type="match status" value="1"/>
</dbReference>
<organism evidence="2 3">
    <name type="scientific">Shewanella electrica</name>
    <dbReference type="NCBI Taxonomy" id="515560"/>
    <lineage>
        <taxon>Bacteria</taxon>
        <taxon>Pseudomonadati</taxon>
        <taxon>Pseudomonadota</taxon>
        <taxon>Gammaproteobacteria</taxon>
        <taxon>Alteromonadales</taxon>
        <taxon>Shewanellaceae</taxon>
        <taxon>Shewanella</taxon>
    </lineage>
</organism>
<comment type="caution">
    <text evidence="2">The sequence shown here is derived from an EMBL/GenBank/DDBJ whole genome shotgun (WGS) entry which is preliminary data.</text>
</comment>
<keyword evidence="3" id="KW-1185">Reference proteome</keyword>
<dbReference type="PANTHER" id="PTHR43267">
    <property type="entry name" value="TRNA THREONYLCARBAMOYLADENOSINE DEHYDRATASE"/>
    <property type="match status" value="1"/>
</dbReference>
<dbReference type="PANTHER" id="PTHR43267:SF2">
    <property type="entry name" value="TRNA THREONYLCARBAMOYLADENOSINE DEHYDRATASE 1-RELATED"/>
    <property type="match status" value="1"/>
</dbReference>
<feature type="domain" description="THIF-type NAD/FAD binding fold" evidence="1">
    <location>
        <begin position="16"/>
        <end position="250"/>
    </location>
</feature>
<dbReference type="InterPro" id="IPR000594">
    <property type="entry name" value="ThiF_NAD_FAD-bd"/>
</dbReference>
<dbReference type="InterPro" id="IPR035985">
    <property type="entry name" value="Ubiquitin-activating_enz"/>
</dbReference>